<comment type="cofactor">
    <cofactor evidence="4">
        <name>Mg(2+)</name>
        <dbReference type="ChEBI" id="CHEBI:18420"/>
    </cofactor>
</comment>
<dbReference type="InterPro" id="IPR000760">
    <property type="entry name" value="Inositol_monophosphatase-like"/>
</dbReference>
<organism evidence="5 6">
    <name type="scientific">Trueperella bialowiezensis</name>
    <dbReference type="NCBI Taxonomy" id="312285"/>
    <lineage>
        <taxon>Bacteria</taxon>
        <taxon>Bacillati</taxon>
        <taxon>Actinomycetota</taxon>
        <taxon>Actinomycetes</taxon>
        <taxon>Actinomycetales</taxon>
        <taxon>Actinomycetaceae</taxon>
        <taxon>Trueperella</taxon>
    </lineage>
</organism>
<protein>
    <submittedName>
        <fullName evidence="5">Inositol-1-monophosphatase</fullName>
        <ecNumber evidence="5">3.1.3.25</ecNumber>
    </submittedName>
</protein>
<dbReference type="Gene3D" id="3.40.190.80">
    <property type="match status" value="1"/>
</dbReference>
<dbReference type="EMBL" id="LR134476">
    <property type="protein sequence ID" value="VEI12904.1"/>
    <property type="molecule type" value="Genomic_DNA"/>
</dbReference>
<feature type="binding site" evidence="4">
    <location>
        <position position="103"/>
    </location>
    <ligand>
        <name>Mg(2+)</name>
        <dbReference type="ChEBI" id="CHEBI:18420"/>
        <label>1</label>
        <note>catalytic</note>
    </ligand>
</feature>
<evidence type="ECO:0000256" key="1">
    <source>
        <dbReference type="ARBA" id="ARBA00022723"/>
    </source>
</evidence>
<dbReference type="InterPro" id="IPR020583">
    <property type="entry name" value="Inositol_monoP_metal-BS"/>
</dbReference>
<dbReference type="KEGG" id="tbw:NCTC13354_00602"/>
<sequence length="292" mass="30899">MTFSPADLTASALADIAQHAARAVGPQLLAAFADPGPVEYKRDFHDPVTVHDRRAEQRIREIIFESAPGSLLLGEEEGRLIDASGTPAVAGPDDVVWLVDPIDGTANFTSGLPWWCISIAAVRGDRAIMGVIYQPTTGDMYRADETGAYENGEPIRVTDQPPHRTLVATGLPADRIDDYDGAMRGFEVLLRGTKSVRRLGSTALHLAGVADGTFGATCGMATQPWDIGAGIALIEAAGGIVVGLNADHTRATSRVFACPHYVGAAHQEAAQLALDALNHVQPQDFDHVGSNS</sequence>
<dbReference type="AlphaFoldDB" id="A0A3S4X546"/>
<evidence type="ECO:0000256" key="3">
    <source>
        <dbReference type="ARBA" id="ARBA00022842"/>
    </source>
</evidence>
<dbReference type="PROSITE" id="PS00629">
    <property type="entry name" value="IMP_1"/>
    <property type="match status" value="1"/>
</dbReference>
<evidence type="ECO:0000313" key="5">
    <source>
        <dbReference type="EMBL" id="VEI12904.1"/>
    </source>
</evidence>
<dbReference type="GO" id="GO:0006020">
    <property type="term" value="P:inositol metabolic process"/>
    <property type="evidence" value="ECO:0007669"/>
    <property type="project" value="TreeGrafter"/>
</dbReference>
<feature type="binding site" evidence="4">
    <location>
        <position position="226"/>
    </location>
    <ligand>
        <name>Mg(2+)</name>
        <dbReference type="ChEBI" id="CHEBI:18420"/>
        <label>1</label>
        <note>catalytic</note>
    </ligand>
</feature>
<feature type="binding site" evidence="4">
    <location>
        <position position="102"/>
    </location>
    <ligand>
        <name>Mg(2+)</name>
        <dbReference type="ChEBI" id="CHEBI:18420"/>
        <label>1</label>
        <note>catalytic</note>
    </ligand>
</feature>
<reference evidence="5 6" key="1">
    <citation type="submission" date="2018-12" db="EMBL/GenBank/DDBJ databases">
        <authorList>
            <consortium name="Pathogen Informatics"/>
        </authorList>
    </citation>
    <scope>NUCLEOTIDE SEQUENCE [LARGE SCALE GENOMIC DNA]</scope>
    <source>
        <strain evidence="5 6">NCTC13354</strain>
    </source>
</reference>
<dbReference type="GO" id="GO:0008934">
    <property type="term" value="F:inositol monophosphate 1-phosphatase activity"/>
    <property type="evidence" value="ECO:0007669"/>
    <property type="project" value="TreeGrafter"/>
</dbReference>
<dbReference type="Gene3D" id="3.30.540.10">
    <property type="entry name" value="Fructose-1,6-Bisphosphatase, subunit A, domain 1"/>
    <property type="match status" value="1"/>
</dbReference>
<gene>
    <name evidence="5" type="primary">suhB_1</name>
    <name evidence="5" type="ORF">NCTC13354_00602</name>
</gene>
<dbReference type="Proteomes" id="UP000269542">
    <property type="component" value="Chromosome"/>
</dbReference>
<keyword evidence="6" id="KW-1185">Reference proteome</keyword>
<keyword evidence="3 4" id="KW-0460">Magnesium</keyword>
<dbReference type="Pfam" id="PF00459">
    <property type="entry name" value="Inositol_P"/>
    <property type="match status" value="1"/>
</dbReference>
<name>A0A3S4X546_9ACTO</name>
<dbReference type="EC" id="3.1.3.25" evidence="5"/>
<keyword evidence="1 4" id="KW-0479">Metal-binding</keyword>
<dbReference type="GO" id="GO:0046872">
    <property type="term" value="F:metal ion binding"/>
    <property type="evidence" value="ECO:0007669"/>
    <property type="project" value="UniProtKB-KW"/>
</dbReference>
<dbReference type="PRINTS" id="PR00377">
    <property type="entry name" value="IMPHPHTASES"/>
</dbReference>
<keyword evidence="2 5" id="KW-0378">Hydrolase</keyword>
<dbReference type="RefSeq" id="WP_126416072.1">
    <property type="nucleotide sequence ID" value="NZ_LR134476.1"/>
</dbReference>
<feature type="binding site" evidence="4">
    <location>
        <position position="75"/>
    </location>
    <ligand>
        <name>Mg(2+)</name>
        <dbReference type="ChEBI" id="CHEBI:18420"/>
        <label>1</label>
        <note>catalytic</note>
    </ligand>
</feature>
<dbReference type="SUPFAM" id="SSF56655">
    <property type="entry name" value="Carbohydrate phosphatase"/>
    <property type="match status" value="1"/>
</dbReference>
<proteinExistence type="predicted"/>
<accession>A0A3S4X546</accession>
<evidence type="ECO:0000256" key="2">
    <source>
        <dbReference type="ARBA" id="ARBA00022801"/>
    </source>
</evidence>
<feature type="binding site" evidence="4">
    <location>
        <position position="100"/>
    </location>
    <ligand>
        <name>Mg(2+)</name>
        <dbReference type="ChEBI" id="CHEBI:18420"/>
        <label>1</label>
        <note>catalytic</note>
    </ligand>
</feature>
<dbReference type="OrthoDB" id="9772456at2"/>
<dbReference type="PANTHER" id="PTHR20854">
    <property type="entry name" value="INOSITOL MONOPHOSPHATASE"/>
    <property type="match status" value="1"/>
</dbReference>
<dbReference type="GO" id="GO:0007165">
    <property type="term" value="P:signal transduction"/>
    <property type="evidence" value="ECO:0007669"/>
    <property type="project" value="TreeGrafter"/>
</dbReference>
<evidence type="ECO:0000313" key="6">
    <source>
        <dbReference type="Proteomes" id="UP000269542"/>
    </source>
</evidence>
<dbReference type="PANTHER" id="PTHR20854:SF4">
    <property type="entry name" value="INOSITOL-1-MONOPHOSPHATASE-RELATED"/>
    <property type="match status" value="1"/>
</dbReference>
<evidence type="ECO:0000256" key="4">
    <source>
        <dbReference type="PIRSR" id="PIRSR600760-2"/>
    </source>
</evidence>